<reference evidence="9 11" key="1">
    <citation type="submission" date="2023-03" db="EMBL/GenBank/DDBJ databases">
        <title>Classification of Bisgaard taxon 6 and taxon 10 as Exercitatus varius gen. nov., spec. nov.</title>
        <authorList>
            <person name="Christensen H."/>
        </authorList>
    </citation>
    <scope>NUCLEOTIDE SEQUENCE</scope>
    <source>
        <strain evidence="8 11">23350_01</strain>
        <strain evidence="9">86116</strain>
    </source>
</reference>
<organism evidence="9 10">
    <name type="scientific">Exercitatus varius</name>
    <dbReference type="NCBI Taxonomy" id="67857"/>
    <lineage>
        <taxon>Bacteria</taxon>
        <taxon>Pseudomonadati</taxon>
        <taxon>Pseudomonadota</taxon>
        <taxon>Gammaproteobacteria</taxon>
        <taxon>Pasteurellales</taxon>
        <taxon>Pasteurellaceae</taxon>
        <taxon>Exercitatus</taxon>
    </lineage>
</organism>
<protein>
    <submittedName>
        <fullName evidence="9">RDD family protein</fullName>
    </submittedName>
</protein>
<evidence type="ECO:0000259" key="7">
    <source>
        <dbReference type="Pfam" id="PF06271"/>
    </source>
</evidence>
<accession>A0AAW6Q9V4</accession>
<evidence type="ECO:0000313" key="11">
    <source>
        <dbReference type="Proteomes" id="UP001216057"/>
    </source>
</evidence>
<proteinExistence type="predicted"/>
<feature type="transmembrane region" description="Helical" evidence="6">
    <location>
        <begin position="37"/>
        <end position="54"/>
    </location>
</feature>
<dbReference type="InterPro" id="IPR051791">
    <property type="entry name" value="Pra-immunoreactive"/>
</dbReference>
<evidence type="ECO:0000256" key="3">
    <source>
        <dbReference type="ARBA" id="ARBA00022692"/>
    </source>
</evidence>
<dbReference type="EMBL" id="JARQTX010000006">
    <property type="protein sequence ID" value="MDG2945936.1"/>
    <property type="molecule type" value="Genomic_DNA"/>
</dbReference>
<dbReference type="PANTHER" id="PTHR36115:SF4">
    <property type="entry name" value="MEMBRANE PROTEIN"/>
    <property type="match status" value="1"/>
</dbReference>
<dbReference type="Proteomes" id="UP001214976">
    <property type="component" value="Unassembled WGS sequence"/>
</dbReference>
<keyword evidence="3 6" id="KW-0812">Transmembrane</keyword>
<dbReference type="GeneID" id="93225943"/>
<keyword evidence="2" id="KW-1003">Cell membrane</keyword>
<evidence type="ECO:0000256" key="4">
    <source>
        <dbReference type="ARBA" id="ARBA00022989"/>
    </source>
</evidence>
<evidence type="ECO:0000256" key="1">
    <source>
        <dbReference type="ARBA" id="ARBA00004651"/>
    </source>
</evidence>
<keyword evidence="5 6" id="KW-0472">Membrane</keyword>
<evidence type="ECO:0000256" key="5">
    <source>
        <dbReference type="ARBA" id="ARBA00023136"/>
    </source>
</evidence>
<gene>
    <name evidence="9" type="ORF">P7M15_07370</name>
    <name evidence="8" type="ORF">P7M32_05770</name>
</gene>
<dbReference type="PANTHER" id="PTHR36115">
    <property type="entry name" value="PROLINE-RICH ANTIGEN HOMOLOG-RELATED"/>
    <property type="match status" value="1"/>
</dbReference>
<sequence>MSFELDKPDNSQKDATFTATFTTINGNIPLASRFKRWIASLINSVILAVFTGVGSIDPTGILLAAAVVGYLALQIWYMKTYQQTIGKRFLGIKVIDYTTYQPLPLDRYIFREGVECVLGVLSLTIFSAICAFINKERRSFVDLMFSTVVVKID</sequence>
<keyword evidence="11" id="KW-1185">Reference proteome</keyword>
<name>A0AAW6Q9V4_9PAST</name>
<dbReference type="AlphaFoldDB" id="A0AAW6Q9V4"/>
<dbReference type="EMBL" id="JARQTW010000012">
    <property type="protein sequence ID" value="MDG2950335.1"/>
    <property type="molecule type" value="Genomic_DNA"/>
</dbReference>
<evidence type="ECO:0000313" key="10">
    <source>
        <dbReference type="Proteomes" id="UP001214976"/>
    </source>
</evidence>
<evidence type="ECO:0000313" key="8">
    <source>
        <dbReference type="EMBL" id="MDG2945936.1"/>
    </source>
</evidence>
<feature type="domain" description="RDD" evidence="7">
    <location>
        <begin position="32"/>
        <end position="144"/>
    </location>
</feature>
<dbReference type="Proteomes" id="UP001216057">
    <property type="component" value="Unassembled WGS sequence"/>
</dbReference>
<comment type="subcellular location">
    <subcellularLocation>
        <location evidence="1">Cell membrane</location>
        <topology evidence="1">Multi-pass membrane protein</topology>
    </subcellularLocation>
</comment>
<keyword evidence="4 6" id="KW-1133">Transmembrane helix</keyword>
<dbReference type="InterPro" id="IPR010432">
    <property type="entry name" value="RDD"/>
</dbReference>
<feature type="transmembrane region" description="Helical" evidence="6">
    <location>
        <begin position="60"/>
        <end position="78"/>
    </location>
</feature>
<evidence type="ECO:0000313" key="9">
    <source>
        <dbReference type="EMBL" id="MDG2950335.1"/>
    </source>
</evidence>
<dbReference type="Pfam" id="PF06271">
    <property type="entry name" value="RDD"/>
    <property type="match status" value="1"/>
</dbReference>
<evidence type="ECO:0000256" key="6">
    <source>
        <dbReference type="SAM" id="Phobius"/>
    </source>
</evidence>
<dbReference type="RefSeq" id="WP_202937606.1">
    <property type="nucleotide sequence ID" value="NZ_JARQTO010000001.1"/>
</dbReference>
<dbReference type="GO" id="GO:0005886">
    <property type="term" value="C:plasma membrane"/>
    <property type="evidence" value="ECO:0007669"/>
    <property type="project" value="UniProtKB-SubCell"/>
</dbReference>
<comment type="caution">
    <text evidence="9">The sequence shown here is derived from an EMBL/GenBank/DDBJ whole genome shotgun (WGS) entry which is preliminary data.</text>
</comment>
<evidence type="ECO:0000256" key="2">
    <source>
        <dbReference type="ARBA" id="ARBA00022475"/>
    </source>
</evidence>